<evidence type="ECO:0000256" key="5">
    <source>
        <dbReference type="ARBA" id="ARBA00022989"/>
    </source>
</evidence>
<protein>
    <submittedName>
        <fullName evidence="8">DoxX family protein</fullName>
    </submittedName>
</protein>
<evidence type="ECO:0000313" key="8">
    <source>
        <dbReference type="EMBL" id="PWS26377.1"/>
    </source>
</evidence>
<keyword evidence="3" id="KW-1003">Cell membrane</keyword>
<reference evidence="8 9" key="1">
    <citation type="submission" date="2018-05" db="EMBL/GenBank/DDBJ databases">
        <title>Pedobacter paludis sp. nov., isolated from wetland soil.</title>
        <authorList>
            <person name="Zhang Y."/>
            <person name="Wang G."/>
        </authorList>
    </citation>
    <scope>NUCLEOTIDE SEQUENCE [LARGE SCALE GENOMIC DNA]</scope>
    <source>
        <strain evidence="8 9">KCTC22721</strain>
    </source>
</reference>
<feature type="transmembrane region" description="Helical" evidence="7">
    <location>
        <begin position="86"/>
        <end position="108"/>
    </location>
</feature>
<comment type="caution">
    <text evidence="8">The sequence shown here is derived from an EMBL/GenBank/DDBJ whole genome shotgun (WGS) entry which is preliminary data.</text>
</comment>
<evidence type="ECO:0000256" key="1">
    <source>
        <dbReference type="ARBA" id="ARBA00004651"/>
    </source>
</evidence>
<comment type="similarity">
    <text evidence="2">Belongs to the DoxX family.</text>
</comment>
<evidence type="ECO:0000313" key="9">
    <source>
        <dbReference type="Proteomes" id="UP000245379"/>
    </source>
</evidence>
<comment type="subcellular location">
    <subcellularLocation>
        <location evidence="1">Cell membrane</location>
        <topology evidence="1">Multi-pass membrane protein</topology>
    </subcellularLocation>
</comment>
<dbReference type="OrthoDB" id="680764at2"/>
<gene>
    <name evidence="8" type="ORF">DHW03_16480</name>
</gene>
<keyword evidence="4 7" id="KW-0812">Transmembrane</keyword>
<evidence type="ECO:0000256" key="6">
    <source>
        <dbReference type="ARBA" id="ARBA00023136"/>
    </source>
</evidence>
<evidence type="ECO:0000256" key="7">
    <source>
        <dbReference type="SAM" id="Phobius"/>
    </source>
</evidence>
<evidence type="ECO:0000256" key="4">
    <source>
        <dbReference type="ARBA" id="ARBA00022692"/>
    </source>
</evidence>
<dbReference type="Pfam" id="PF07681">
    <property type="entry name" value="DoxX"/>
    <property type="match status" value="1"/>
</dbReference>
<dbReference type="PANTHER" id="PTHR33452:SF1">
    <property type="entry name" value="INNER MEMBRANE PROTEIN YPHA-RELATED"/>
    <property type="match status" value="1"/>
</dbReference>
<keyword evidence="9" id="KW-1185">Reference proteome</keyword>
<dbReference type="InterPro" id="IPR032808">
    <property type="entry name" value="DoxX"/>
</dbReference>
<evidence type="ECO:0000256" key="2">
    <source>
        <dbReference type="ARBA" id="ARBA00006679"/>
    </source>
</evidence>
<dbReference type="InterPro" id="IPR051907">
    <property type="entry name" value="DoxX-like_oxidoreductase"/>
</dbReference>
<dbReference type="PANTHER" id="PTHR33452">
    <property type="entry name" value="OXIDOREDUCTASE CATD-RELATED"/>
    <property type="match status" value="1"/>
</dbReference>
<sequence length="155" mass="17279">MSVLKKIQDWGDLHHPIWLDYVRITLGLILIWKGLIFATNLESFNHLMRGAPLGTALSISLFAHLIIMLHLIGGLAIALGTHTRLFCLLNLPVLVGAVFFINLSPGIFKPYSEFWLSAFVLAGLICFLIEGNGRLSVENNIGIRHQNKHVDSKLL</sequence>
<feature type="transmembrane region" description="Helical" evidence="7">
    <location>
        <begin position="114"/>
        <end position="131"/>
    </location>
</feature>
<evidence type="ECO:0000256" key="3">
    <source>
        <dbReference type="ARBA" id="ARBA00022475"/>
    </source>
</evidence>
<organism evidence="8 9">
    <name type="scientific">Pedobacter yonginense</name>
    <dbReference type="NCBI Taxonomy" id="651869"/>
    <lineage>
        <taxon>Bacteria</taxon>
        <taxon>Pseudomonadati</taxon>
        <taxon>Bacteroidota</taxon>
        <taxon>Sphingobacteriia</taxon>
        <taxon>Sphingobacteriales</taxon>
        <taxon>Sphingobacteriaceae</taxon>
        <taxon>Pedobacter</taxon>
    </lineage>
</organism>
<dbReference type="GO" id="GO:0005886">
    <property type="term" value="C:plasma membrane"/>
    <property type="evidence" value="ECO:0007669"/>
    <property type="project" value="UniProtKB-SubCell"/>
</dbReference>
<dbReference type="Proteomes" id="UP000245379">
    <property type="component" value="Unassembled WGS sequence"/>
</dbReference>
<name>A0A317EJR9_9SPHI</name>
<dbReference type="RefSeq" id="WP_109926943.1">
    <property type="nucleotide sequence ID" value="NZ_QGNZ01000004.1"/>
</dbReference>
<proteinExistence type="inferred from homology"/>
<accession>A0A317EJR9</accession>
<feature type="transmembrane region" description="Helical" evidence="7">
    <location>
        <begin position="59"/>
        <end position="79"/>
    </location>
</feature>
<dbReference type="EMBL" id="QGNZ01000004">
    <property type="protein sequence ID" value="PWS26377.1"/>
    <property type="molecule type" value="Genomic_DNA"/>
</dbReference>
<keyword evidence="5 7" id="KW-1133">Transmembrane helix</keyword>
<dbReference type="AlphaFoldDB" id="A0A317EJR9"/>
<keyword evidence="6 7" id="KW-0472">Membrane</keyword>
<feature type="transmembrane region" description="Helical" evidence="7">
    <location>
        <begin position="21"/>
        <end position="39"/>
    </location>
</feature>